<reference evidence="2 3" key="4">
    <citation type="submission" date="2017-10" db="EMBL/GenBank/DDBJ databases">
        <title>Genome analyses suggest a sexual origin of heterokaryosis in a supposedly ancient asexual fungus.</title>
        <authorList>
            <person name="Corradi N."/>
            <person name="Sedzielewska K."/>
            <person name="Noel J."/>
            <person name="Charron P."/>
            <person name="Farinelli L."/>
            <person name="Marton T."/>
            <person name="Kruger M."/>
            <person name="Pelin A."/>
            <person name="Brachmann A."/>
            <person name="Corradi N."/>
        </authorList>
    </citation>
    <scope>NUCLEOTIDE SEQUENCE [LARGE SCALE GENOMIC DNA]</scope>
    <source>
        <strain evidence="2 3">A1</strain>
    </source>
</reference>
<dbReference type="AlphaFoldDB" id="A0A2N0NLC7"/>
<evidence type="ECO:0008006" key="5">
    <source>
        <dbReference type="Google" id="ProtNLM"/>
    </source>
</evidence>
<dbReference type="EMBL" id="LLXJ01004845">
    <property type="protein sequence ID" value="PKB95383.1"/>
    <property type="molecule type" value="Genomic_DNA"/>
</dbReference>
<dbReference type="Proteomes" id="UP000232722">
    <property type="component" value="Unassembled WGS sequence"/>
</dbReference>
<evidence type="ECO:0000313" key="2">
    <source>
        <dbReference type="EMBL" id="PKC53299.1"/>
    </source>
</evidence>
<proteinExistence type="predicted"/>
<gene>
    <name evidence="2" type="ORF">RhiirA1_479579</name>
    <name evidence="1" type="ORF">RhiirA5_436829</name>
</gene>
<dbReference type="EMBL" id="LLXH01004396">
    <property type="protein sequence ID" value="PKC53299.1"/>
    <property type="molecule type" value="Genomic_DNA"/>
</dbReference>
<comment type="caution">
    <text evidence="1">The sequence shown here is derived from an EMBL/GenBank/DDBJ whole genome shotgun (WGS) entry which is preliminary data.</text>
</comment>
<name>A0A2N0NLC7_9GLOM</name>
<dbReference type="Proteomes" id="UP000232688">
    <property type="component" value="Unassembled WGS sequence"/>
</dbReference>
<protein>
    <recommendedName>
        <fullName evidence="5">Tc1-like transposase DDE domain-containing protein</fullName>
    </recommendedName>
</protein>
<reference evidence="1 4" key="1">
    <citation type="submission" date="2016-04" db="EMBL/GenBank/DDBJ databases">
        <title>Genome analyses suggest a sexual origin of heterokaryosis in a supposedly ancient asexual fungus.</title>
        <authorList>
            <person name="Ropars J."/>
            <person name="Sedzielewska K."/>
            <person name="Noel J."/>
            <person name="Charron P."/>
            <person name="Farinelli L."/>
            <person name="Marton T."/>
            <person name="Kruger M."/>
            <person name="Pelin A."/>
            <person name="Brachmann A."/>
            <person name="Corradi N."/>
        </authorList>
    </citation>
    <scope>NUCLEOTIDE SEQUENCE [LARGE SCALE GENOMIC DNA]</scope>
    <source>
        <strain evidence="1 4">A5</strain>
    </source>
</reference>
<dbReference type="VEuPathDB" id="FungiDB:RhiirA1_479579"/>
<sequence length="103" mass="11904">MQIQTEKHISILTLCKITYKKAAKRNEILRGAIIVSIGQFKTDQLLSQMNSFLSKNSILVLDNTKIYHDQELFDYLDTFEIKVKFLPSYSLGLKLPFLSSNNF</sequence>
<evidence type="ECO:0000313" key="3">
    <source>
        <dbReference type="Proteomes" id="UP000232688"/>
    </source>
</evidence>
<reference evidence="2 3" key="3">
    <citation type="submission" date="2017-10" db="EMBL/GenBank/DDBJ databases">
        <title>Extensive intraspecific genome diversity in a model arbuscular mycorrhizal fungus.</title>
        <authorList>
            <person name="Chen E.C.H."/>
            <person name="Morin E."/>
            <person name="Baudet D."/>
            <person name="Noel J."/>
            <person name="Ndikumana S."/>
            <person name="Charron P."/>
            <person name="St-Onge C."/>
            <person name="Giorgi J."/>
            <person name="Grigoriev I.V."/>
            <person name="Roux C."/>
            <person name="Martin F.M."/>
            <person name="Corradi N."/>
        </authorList>
    </citation>
    <scope>NUCLEOTIDE SEQUENCE [LARGE SCALE GENOMIC DNA]</scope>
    <source>
        <strain evidence="2 3">A1</strain>
    </source>
</reference>
<evidence type="ECO:0000313" key="4">
    <source>
        <dbReference type="Proteomes" id="UP000232722"/>
    </source>
</evidence>
<organism evidence="1 4">
    <name type="scientific">Rhizophagus irregularis</name>
    <dbReference type="NCBI Taxonomy" id="588596"/>
    <lineage>
        <taxon>Eukaryota</taxon>
        <taxon>Fungi</taxon>
        <taxon>Fungi incertae sedis</taxon>
        <taxon>Mucoromycota</taxon>
        <taxon>Glomeromycotina</taxon>
        <taxon>Glomeromycetes</taxon>
        <taxon>Glomerales</taxon>
        <taxon>Glomeraceae</taxon>
        <taxon>Rhizophagus</taxon>
    </lineage>
</organism>
<evidence type="ECO:0000313" key="1">
    <source>
        <dbReference type="EMBL" id="PKB95383.1"/>
    </source>
</evidence>
<accession>A0A2N0NLC7</accession>
<reference evidence="1 4" key="2">
    <citation type="submission" date="2017-09" db="EMBL/GenBank/DDBJ databases">
        <title>Extensive intraspecific genome diversity in a model arbuscular mycorrhizal fungus.</title>
        <authorList>
            <person name="Chen E.C."/>
            <person name="Morin E."/>
            <person name="Beaudet D."/>
            <person name="Noel J."/>
            <person name="Ndikumana S."/>
            <person name="Charron P."/>
            <person name="St-Onge C."/>
            <person name="Giorgi J."/>
            <person name="Grigoriev I.V."/>
            <person name="Roux C."/>
            <person name="Martin F.M."/>
            <person name="Corradi N."/>
        </authorList>
    </citation>
    <scope>NUCLEOTIDE SEQUENCE [LARGE SCALE GENOMIC DNA]</scope>
    <source>
        <strain evidence="1 4">A5</strain>
    </source>
</reference>